<keyword evidence="1" id="KW-0472">Membrane</keyword>
<dbReference type="HOGENOM" id="CLU_1287207_0_0_9"/>
<evidence type="ECO:0000313" key="3">
    <source>
        <dbReference type="Proteomes" id="UP000013520"/>
    </source>
</evidence>
<protein>
    <submittedName>
        <fullName evidence="2">Uncharacterized protein</fullName>
    </submittedName>
</protein>
<dbReference type="EMBL" id="CP003273">
    <property type="protein sequence ID" value="AGL00591.1"/>
    <property type="molecule type" value="Genomic_DNA"/>
</dbReference>
<accession>R4KLS9</accession>
<reference evidence="2 3" key="1">
    <citation type="submission" date="2012-01" db="EMBL/GenBank/DDBJ databases">
        <title>Complete sequence of Desulfotomaculum gibsoniae DSM 7213.</title>
        <authorList>
            <consortium name="US DOE Joint Genome Institute"/>
            <person name="Lucas S."/>
            <person name="Han J."/>
            <person name="Lapidus A."/>
            <person name="Cheng J.-F."/>
            <person name="Goodwin L."/>
            <person name="Pitluck S."/>
            <person name="Peters L."/>
            <person name="Ovchinnikova G."/>
            <person name="Teshima H."/>
            <person name="Detter J.C."/>
            <person name="Han C."/>
            <person name="Tapia R."/>
            <person name="Land M."/>
            <person name="Hauser L."/>
            <person name="Kyrpides N."/>
            <person name="Ivanova N."/>
            <person name="Pagani I."/>
            <person name="Parshina S."/>
            <person name="Plugge C."/>
            <person name="Muyzer G."/>
            <person name="Kuever J."/>
            <person name="Ivanova A."/>
            <person name="Nazina T."/>
            <person name="Klenk H.-P."/>
            <person name="Brambilla E."/>
            <person name="Spring S."/>
            <person name="Stams A.F."/>
            <person name="Woyke T."/>
        </authorList>
    </citation>
    <scope>NUCLEOTIDE SEQUENCE [LARGE SCALE GENOMIC DNA]</scope>
    <source>
        <strain evidence="2 3">DSM 7213</strain>
    </source>
</reference>
<keyword evidence="3" id="KW-1185">Reference proteome</keyword>
<evidence type="ECO:0000313" key="2">
    <source>
        <dbReference type="EMBL" id="AGL00591.1"/>
    </source>
</evidence>
<proteinExistence type="predicted"/>
<organism evidence="2 3">
    <name type="scientific">Desulfoscipio gibsoniae DSM 7213</name>
    <dbReference type="NCBI Taxonomy" id="767817"/>
    <lineage>
        <taxon>Bacteria</taxon>
        <taxon>Bacillati</taxon>
        <taxon>Bacillota</taxon>
        <taxon>Clostridia</taxon>
        <taxon>Eubacteriales</taxon>
        <taxon>Desulfallaceae</taxon>
        <taxon>Desulfoscipio</taxon>
    </lineage>
</organism>
<sequence>MNGNRKLRKLLILQSFVPLMFLLLLKNCEFNLFNLVCKFFIRIWKHDFSAITIAITHEKFLLLIVVVGCLFWILKGILAMFQFRNVQNSNFIEGDKIVIKNYSSDAGLIFFTTFIVPLVLDDIGELRNSLVFIGLLTMIIALMHKTNLYYQNPVLTILGYKTFQFYFIEDNNSAGMNNELIGITYGKIDESKIIKYQLVADDVYLIYNKTQHPIH</sequence>
<dbReference type="AlphaFoldDB" id="R4KLS9"/>
<feature type="transmembrane region" description="Helical" evidence="1">
    <location>
        <begin position="102"/>
        <end position="120"/>
    </location>
</feature>
<dbReference type="KEGG" id="dgi:Desgi_1062"/>
<dbReference type="Proteomes" id="UP000013520">
    <property type="component" value="Chromosome"/>
</dbReference>
<feature type="transmembrane region" description="Helical" evidence="1">
    <location>
        <begin position="126"/>
        <end position="143"/>
    </location>
</feature>
<gene>
    <name evidence="2" type="ORF">Desgi_1062</name>
</gene>
<feature type="transmembrane region" description="Helical" evidence="1">
    <location>
        <begin position="60"/>
        <end position="81"/>
    </location>
</feature>
<evidence type="ECO:0000256" key="1">
    <source>
        <dbReference type="SAM" id="Phobius"/>
    </source>
</evidence>
<name>R4KLS9_9FIRM</name>
<dbReference type="eggNOG" id="ENOG5033E6X">
    <property type="taxonomic scope" value="Bacteria"/>
</dbReference>
<dbReference type="STRING" id="767817.Desgi_1062"/>
<keyword evidence="1" id="KW-1133">Transmembrane helix</keyword>
<keyword evidence="1" id="KW-0812">Transmembrane</keyword>